<evidence type="ECO:0000313" key="2">
    <source>
        <dbReference type="Proteomes" id="UP000183812"/>
    </source>
</evidence>
<dbReference type="SUPFAM" id="SSF52507">
    <property type="entry name" value="Homo-oligomeric flavin-containing Cys decarboxylases, HFCD"/>
    <property type="match status" value="1"/>
</dbReference>
<dbReference type="EMBL" id="FNAY01000001">
    <property type="protein sequence ID" value="SDE46449.1"/>
    <property type="molecule type" value="Genomic_DNA"/>
</dbReference>
<dbReference type="AlphaFoldDB" id="A0A1G7D4J2"/>
<dbReference type="RefSeq" id="WP_074552651.1">
    <property type="nucleotide sequence ID" value="NZ_CP119563.1"/>
</dbReference>
<reference evidence="1 2" key="1">
    <citation type="submission" date="2016-10" db="EMBL/GenBank/DDBJ databases">
        <authorList>
            <person name="de Groot N.N."/>
        </authorList>
    </citation>
    <scope>NUCLEOTIDE SEQUENCE [LARGE SCALE GENOMIC DNA]</scope>
    <source>
        <strain evidence="2">DSM 938 / 37b4</strain>
    </source>
</reference>
<accession>A0A1G7D4J2</accession>
<gene>
    <name evidence="1" type="ORF">SAMN04244550_00486</name>
</gene>
<proteinExistence type="predicted"/>
<organism evidence="1 2">
    <name type="scientific">Rhodobacter capsulatus</name>
    <name type="common">Rhodopseudomonas capsulata</name>
    <dbReference type="NCBI Taxonomy" id="1061"/>
    <lineage>
        <taxon>Bacteria</taxon>
        <taxon>Pseudomonadati</taxon>
        <taxon>Pseudomonadota</taxon>
        <taxon>Alphaproteobacteria</taxon>
        <taxon>Rhodobacterales</taxon>
        <taxon>Rhodobacter group</taxon>
        <taxon>Rhodobacter</taxon>
    </lineage>
</organism>
<dbReference type="Proteomes" id="UP000183812">
    <property type="component" value="Unassembled WGS sequence"/>
</dbReference>
<dbReference type="GO" id="GO:0003824">
    <property type="term" value="F:catalytic activity"/>
    <property type="evidence" value="ECO:0007669"/>
    <property type="project" value="InterPro"/>
</dbReference>
<evidence type="ECO:0008006" key="3">
    <source>
        <dbReference type="Google" id="ProtNLM"/>
    </source>
</evidence>
<dbReference type="Gene3D" id="3.40.50.1950">
    <property type="entry name" value="Flavin prenyltransferase-like"/>
    <property type="match status" value="1"/>
</dbReference>
<protein>
    <recommendedName>
        <fullName evidence="3">Flavoprotein</fullName>
    </recommendedName>
</protein>
<evidence type="ECO:0000313" key="1">
    <source>
        <dbReference type="EMBL" id="SDE46449.1"/>
    </source>
</evidence>
<dbReference type="InterPro" id="IPR036551">
    <property type="entry name" value="Flavin_trans-like"/>
</dbReference>
<name>A0A1G7D4J2_RHOCA</name>
<dbReference type="OrthoDB" id="3732621at2"/>
<sequence>MDLDRILIDLLSDRIVAELTARRRRGLLVFGATDLGLEAALRSLSTLAKAGWSFEWTAEAALREDLAARLAWPEAAAPVSLARSALVLVPALSLTLAAKLALGIADDPLSQILTEALERGRRIVAARDGVCPAARDRLARGLVPATEARRALMRDHLAALAAQGVELGWAANLAKTVEGAGAAKPPATRDSGIFGARDARAVTGATLRLGRAVLLTPAAQDILAARGIAISRG</sequence>